<reference evidence="2 3" key="1">
    <citation type="journal article" date="2018" name="Evol. Lett.">
        <title>Horizontal gene cluster transfer increased hallucinogenic mushroom diversity.</title>
        <authorList>
            <person name="Reynolds H.T."/>
            <person name="Vijayakumar V."/>
            <person name="Gluck-Thaler E."/>
            <person name="Korotkin H.B."/>
            <person name="Matheny P.B."/>
            <person name="Slot J.C."/>
        </authorList>
    </citation>
    <scope>NUCLEOTIDE SEQUENCE [LARGE SCALE GENOMIC DNA]</scope>
    <source>
        <strain evidence="2 3">2629</strain>
    </source>
</reference>
<sequence length="827" mass="93306">MSHYQQRPSSRAKSPAPASAHRSTSSSHPGRYLTLLESVDYIDHAAESTSGVNSNSTASHSQWTNLAPRLGASNVYKTGFHASPVEPEVLGNLGRYSVPSIPIGTHHMTRYIPLHPPLRLIDREDEKAPAATGVLHPFEAGIGGLMIMKTIRGVRMAWSRDGTINIPLRIQWEIEALEKTGRLGSELIHQWGYWVDPTTIKPLGQGQAQPRAGRVTILPGHSHGPGSGNGGQGVGEVYISITKEPGVTLREYAPYAELRNEEERAQFLKRLKWIVAVRIVRYAKEDGVFHGPNVPPRFVETGELEVRFSDWGWVRKVTDRRDVVDASDPWLVPRAMVVGKAAVPSGQTSKRIRKSDPDYEHGLLMGMAEEEVHASEVTQYVKEYVDAVFETAWKLKGRYKGGVEDWKHPWMLRSPTTSFYMAHWLILWTSLLYNDRLSTTFAIPVGSVNGVPQQSAWYSHGHYGAGGASANSAPVIPVIPGEIDSRPGSPSTLAAHENVNEQCTLRENLQYDPHSRKLVPSDIHFLPEPDFVALYEPFLPLYKDPSRPAAVRDFPKGVQHKTRYVCEKQMTSIDREDEIGLAATGMLCSKSSSGFNGSGMMKIIRNVRLIWDTRTMLLPPRIQWEIEALKKTGRLQSFIHQWGYWYDPATKKAVEGRPGTMAAIAEIYISINREEGYTLRDYPGYTQLTDQKKREEFLQDLKDLVVRRIVEYATKDGIFHGGLNLGNIHIIQRMNKIERHRAPPIFKPSHLEVRFSDWGYTRQVVQGVQYPEHCNDRWLVPAFMVLRDPVSGRMPQYVVDYVDEVFKYAFKLTSRSDGGVISWKHPW</sequence>
<feature type="region of interest" description="Disordered" evidence="1">
    <location>
        <begin position="1"/>
        <end position="30"/>
    </location>
</feature>
<feature type="compositionally biased region" description="Low complexity" evidence="1">
    <location>
        <begin position="7"/>
        <end position="23"/>
    </location>
</feature>
<proteinExistence type="predicted"/>
<evidence type="ECO:0000313" key="3">
    <source>
        <dbReference type="Proteomes" id="UP000284842"/>
    </source>
</evidence>
<evidence type="ECO:0008006" key="4">
    <source>
        <dbReference type="Google" id="ProtNLM"/>
    </source>
</evidence>
<comment type="caution">
    <text evidence="2">The sequence shown here is derived from an EMBL/GenBank/DDBJ whole genome shotgun (WGS) entry which is preliminary data.</text>
</comment>
<dbReference type="InParanoid" id="A0A409VWL1"/>
<dbReference type="AlphaFoldDB" id="A0A409VWL1"/>
<gene>
    <name evidence="2" type="ORF">CVT24_000681</name>
</gene>
<name>A0A409VWL1_9AGAR</name>
<accession>A0A409VWL1</accession>
<evidence type="ECO:0000313" key="2">
    <source>
        <dbReference type="EMBL" id="PPQ70639.1"/>
    </source>
</evidence>
<evidence type="ECO:0000256" key="1">
    <source>
        <dbReference type="SAM" id="MobiDB-lite"/>
    </source>
</evidence>
<keyword evidence="3" id="KW-1185">Reference proteome</keyword>
<dbReference type="EMBL" id="NHTK01005946">
    <property type="protein sequence ID" value="PPQ70639.1"/>
    <property type="molecule type" value="Genomic_DNA"/>
</dbReference>
<dbReference type="Proteomes" id="UP000284842">
    <property type="component" value="Unassembled WGS sequence"/>
</dbReference>
<protein>
    <recommendedName>
        <fullName evidence="4">Protein kinase domain-containing protein</fullName>
    </recommendedName>
</protein>
<organism evidence="2 3">
    <name type="scientific">Panaeolus cyanescens</name>
    <dbReference type="NCBI Taxonomy" id="181874"/>
    <lineage>
        <taxon>Eukaryota</taxon>
        <taxon>Fungi</taxon>
        <taxon>Dikarya</taxon>
        <taxon>Basidiomycota</taxon>
        <taxon>Agaricomycotina</taxon>
        <taxon>Agaricomycetes</taxon>
        <taxon>Agaricomycetidae</taxon>
        <taxon>Agaricales</taxon>
        <taxon>Agaricineae</taxon>
        <taxon>Galeropsidaceae</taxon>
        <taxon>Panaeolus</taxon>
    </lineage>
</organism>